<keyword evidence="6" id="KW-0411">Iron-sulfur</keyword>
<dbReference type="SUPFAM" id="SSF53807">
    <property type="entry name" value="Helical backbone' metal receptor"/>
    <property type="match status" value="1"/>
</dbReference>
<accession>Q1K2Q1</accession>
<dbReference type="InterPro" id="IPR058240">
    <property type="entry name" value="rSAM_sf"/>
</dbReference>
<dbReference type="CDD" id="cd01335">
    <property type="entry name" value="Radical_SAM"/>
    <property type="match status" value="1"/>
</dbReference>
<dbReference type="GO" id="GO:0051539">
    <property type="term" value="F:4 iron, 4 sulfur cluster binding"/>
    <property type="evidence" value="ECO:0007669"/>
    <property type="project" value="UniProtKB-KW"/>
</dbReference>
<keyword evidence="2" id="KW-0004">4Fe-4S</keyword>
<evidence type="ECO:0000256" key="2">
    <source>
        <dbReference type="ARBA" id="ARBA00022485"/>
    </source>
</evidence>
<comment type="caution">
    <text evidence="8">The sequence shown here is derived from an EMBL/GenBank/DDBJ whole genome shotgun (WGS) entry which is preliminary data.</text>
</comment>
<dbReference type="Gene3D" id="1.20.58.2180">
    <property type="match status" value="1"/>
</dbReference>
<dbReference type="OrthoDB" id="9778883at2"/>
<keyword evidence="9" id="KW-1185">Reference proteome</keyword>
<evidence type="ECO:0000256" key="3">
    <source>
        <dbReference type="ARBA" id="ARBA00022691"/>
    </source>
</evidence>
<evidence type="ECO:0000256" key="1">
    <source>
        <dbReference type="ARBA" id="ARBA00001966"/>
    </source>
</evidence>
<evidence type="ECO:0000313" key="9">
    <source>
        <dbReference type="Proteomes" id="UP000005695"/>
    </source>
</evidence>
<comment type="cofactor">
    <cofactor evidence="1">
        <name>[4Fe-4S] cluster</name>
        <dbReference type="ChEBI" id="CHEBI:49883"/>
    </cofactor>
</comment>
<keyword evidence="4" id="KW-0479">Metal-binding</keyword>
<gene>
    <name evidence="8" type="ORF">Dace_2082</name>
</gene>
<dbReference type="PANTHER" id="PTHR30352:SF5">
    <property type="entry name" value="PYRUVATE FORMATE-LYASE 1-ACTIVATING ENZYME"/>
    <property type="match status" value="1"/>
</dbReference>
<evidence type="ECO:0000256" key="6">
    <source>
        <dbReference type="ARBA" id="ARBA00023014"/>
    </source>
</evidence>
<protein>
    <submittedName>
        <fullName evidence="8">Radical SAM</fullName>
    </submittedName>
</protein>
<dbReference type="InterPro" id="IPR027596">
    <property type="entry name" value="AmmeMemoSam_rS"/>
</dbReference>
<dbReference type="GO" id="GO:0046872">
    <property type="term" value="F:metal ion binding"/>
    <property type="evidence" value="ECO:0007669"/>
    <property type="project" value="UniProtKB-KW"/>
</dbReference>
<dbReference type="SUPFAM" id="SSF102114">
    <property type="entry name" value="Radical SAM enzymes"/>
    <property type="match status" value="1"/>
</dbReference>
<dbReference type="Proteomes" id="UP000005695">
    <property type="component" value="Unassembled WGS sequence"/>
</dbReference>
<dbReference type="Gene3D" id="3.40.50.1980">
    <property type="entry name" value="Nitrogenase molybdenum iron protein domain"/>
    <property type="match status" value="1"/>
</dbReference>
<dbReference type="SFLD" id="SFLDS00029">
    <property type="entry name" value="Radical_SAM"/>
    <property type="match status" value="1"/>
</dbReference>
<reference evidence="8" key="1">
    <citation type="submission" date="2006-05" db="EMBL/GenBank/DDBJ databases">
        <title>Annotation of the draft genome assembly of Desulfuromonas acetoxidans DSM 684.</title>
        <authorList>
            <consortium name="US DOE Joint Genome Institute (JGI-ORNL)"/>
            <person name="Larimer F."/>
            <person name="Land M."/>
            <person name="Hauser L."/>
        </authorList>
    </citation>
    <scope>NUCLEOTIDE SEQUENCE [LARGE SCALE GENOMIC DNA]</scope>
    <source>
        <strain evidence="8">DSM 684</strain>
    </source>
</reference>
<reference evidence="8" key="2">
    <citation type="submission" date="2006-05" db="EMBL/GenBank/DDBJ databases">
        <title>Sequencing of the draft genome and assembly of Desulfuromonas acetoxidans DSM 684.</title>
        <authorList>
            <consortium name="US DOE Joint Genome Institute (JGI-PGF)"/>
            <person name="Copeland A."/>
            <person name="Lucas S."/>
            <person name="Lapidus A."/>
            <person name="Barry K."/>
            <person name="Detter J.C."/>
            <person name="Glavina del Rio T."/>
            <person name="Hammon N."/>
            <person name="Israni S."/>
            <person name="Dalin E."/>
            <person name="Tice H."/>
            <person name="Bruce D."/>
            <person name="Pitluck S."/>
            <person name="Richardson P."/>
        </authorList>
    </citation>
    <scope>NUCLEOTIDE SEQUENCE [LARGE SCALE GENOMIC DNA]</scope>
    <source>
        <strain evidence="8">DSM 684</strain>
    </source>
</reference>
<name>Q1K2Q1_DESA6</name>
<evidence type="ECO:0000313" key="8">
    <source>
        <dbReference type="EMBL" id="EAT16830.1"/>
    </source>
</evidence>
<evidence type="ECO:0000259" key="7">
    <source>
        <dbReference type="PROSITE" id="PS51918"/>
    </source>
</evidence>
<keyword evidence="3" id="KW-0949">S-adenosyl-L-methionine</keyword>
<evidence type="ECO:0000256" key="4">
    <source>
        <dbReference type="ARBA" id="ARBA00022723"/>
    </source>
</evidence>
<organism evidence="8 9">
    <name type="scientific">Desulfuromonas acetoxidans (strain DSM 684 / 11070)</name>
    <dbReference type="NCBI Taxonomy" id="281689"/>
    <lineage>
        <taxon>Bacteria</taxon>
        <taxon>Pseudomonadati</taxon>
        <taxon>Thermodesulfobacteriota</taxon>
        <taxon>Desulfuromonadia</taxon>
        <taxon>Desulfuromonadales</taxon>
        <taxon>Desulfuromonadaceae</taxon>
        <taxon>Desulfuromonas</taxon>
    </lineage>
</organism>
<dbReference type="InterPro" id="IPR034457">
    <property type="entry name" value="Organic_radical-activating"/>
</dbReference>
<dbReference type="EMBL" id="AAEW02000003">
    <property type="protein sequence ID" value="EAT16830.1"/>
    <property type="molecule type" value="Genomic_DNA"/>
</dbReference>
<dbReference type="PANTHER" id="PTHR30352">
    <property type="entry name" value="PYRUVATE FORMATE-LYASE-ACTIVATING ENZYME"/>
    <property type="match status" value="1"/>
</dbReference>
<evidence type="ECO:0000256" key="5">
    <source>
        <dbReference type="ARBA" id="ARBA00023004"/>
    </source>
</evidence>
<proteinExistence type="predicted"/>
<sequence>MTEMTCPICEHQCRLQDGTAGRCGLYELSNGQLVERQPDRYLVACPISIETMPMLHFQPGGKFLQLTTTGCNFDCPGCISTVLVKEMNRDSCALEVLTPQMVIDRALDSDCEGIAFLMNDPLAAFPRFLAVAKLASQCGLSVGCSTNGYFSAAALDKLVPYLDFINFGMKGFSDSSYQACGGARLAPVLRNIERVHDAGIHIEVSCVYQRSNRNEVMALGQWLSRLDRQIPLQVMRFLPFEGATIDEEPSIIEAEALCLELQQGLHHVYLFNSPGSTYLNSYCRDCGGEVIRRDFYGPMGAKLLLDQSPALLAGGRCPQCDVELPVKGTVAATIFEEGDFQGGYPLTRALEMVEAMLIAMGVVRQQDVARSWESLLQGDGLQVLHQHIQDPRRYLNALHSFGRQAGRPVAATQLADYLERWLDNLDLAMTGVTDRPRVYYAMGKTLFAIGPGRLENRLVELAGGESLNRQLSVGGRPGRRLTVDKLNELNPQVIVMSAFMSSSKEDVLTECAALGIDVEAVRNQRIIVHPAAGWDFGSPRWILGLLHLASIFHPERCRIDVLDEAQQFYRRFYGVDFIADRVNRSFAKPSSDWYWHEQKEAGNLLA</sequence>
<dbReference type="Pfam" id="PF04055">
    <property type="entry name" value="Radical_SAM"/>
    <property type="match status" value="1"/>
</dbReference>
<dbReference type="AlphaFoldDB" id="Q1K2Q1"/>
<feature type="domain" description="Radical SAM core" evidence="7">
    <location>
        <begin position="56"/>
        <end position="270"/>
    </location>
</feature>
<keyword evidence="5" id="KW-0408">Iron</keyword>
<dbReference type="InterPro" id="IPR007197">
    <property type="entry name" value="rSAM"/>
</dbReference>
<dbReference type="GO" id="GO:0003824">
    <property type="term" value="F:catalytic activity"/>
    <property type="evidence" value="ECO:0007669"/>
    <property type="project" value="InterPro"/>
</dbReference>
<dbReference type="PROSITE" id="PS51918">
    <property type="entry name" value="RADICAL_SAM"/>
    <property type="match status" value="1"/>
</dbReference>
<dbReference type="InterPro" id="IPR013785">
    <property type="entry name" value="Aldolase_TIM"/>
</dbReference>
<dbReference type="Gene3D" id="3.20.20.70">
    <property type="entry name" value="Aldolase class I"/>
    <property type="match status" value="1"/>
</dbReference>
<dbReference type="RefSeq" id="WP_005998289.1">
    <property type="nucleotide sequence ID" value="NZ_AAEW02000003.1"/>
</dbReference>
<dbReference type="SFLD" id="SFLDG01101">
    <property type="entry name" value="Uncharacterised_Radical_SAM_Su"/>
    <property type="match status" value="1"/>
</dbReference>